<evidence type="ECO:0000313" key="14">
    <source>
        <dbReference type="Ensembl" id="ENSXETP00000002264"/>
    </source>
</evidence>
<keyword evidence="8" id="KW-0406">Ion transport</keyword>
<evidence type="ECO:0000256" key="7">
    <source>
        <dbReference type="ARBA" id="ARBA00023053"/>
    </source>
</evidence>
<evidence type="ECO:0000256" key="12">
    <source>
        <dbReference type="ARBA" id="ARBA00036239"/>
    </source>
</evidence>
<keyword evidence="11" id="KW-0407">Ion channel</keyword>
<evidence type="ECO:0000256" key="5">
    <source>
        <dbReference type="ARBA" id="ARBA00022692"/>
    </source>
</evidence>
<evidence type="ECO:0000256" key="6">
    <source>
        <dbReference type="ARBA" id="ARBA00022989"/>
    </source>
</evidence>
<keyword evidence="10" id="KW-0739">Sodium transport</keyword>
<dbReference type="NCBIfam" id="TIGR00859">
    <property type="entry name" value="ENaC"/>
    <property type="match status" value="1"/>
</dbReference>
<name>F6UW66_XENTR</name>
<dbReference type="Ensembl" id="ENSXETT00000002264">
    <property type="protein sequence ID" value="ENSXETP00000002264"/>
    <property type="gene ID" value="ENSXETG00000001030"/>
</dbReference>
<comment type="catalytic activity">
    <reaction evidence="12">
        <text>Na(+)(in) = Na(+)(out)</text>
        <dbReference type="Rhea" id="RHEA:34963"/>
        <dbReference type="ChEBI" id="CHEBI:29101"/>
    </reaction>
</comment>
<keyword evidence="3" id="KW-0894">Sodium channel</keyword>
<keyword evidence="4" id="KW-1003">Cell membrane</keyword>
<evidence type="ECO:0000256" key="3">
    <source>
        <dbReference type="ARBA" id="ARBA00022461"/>
    </source>
</evidence>
<dbReference type="AlphaFoldDB" id="F6UW66"/>
<evidence type="ECO:0000256" key="10">
    <source>
        <dbReference type="ARBA" id="ARBA00023201"/>
    </source>
</evidence>
<dbReference type="PANTHER" id="PTHR11690">
    <property type="entry name" value="AMILORIDE-SENSITIVE SODIUM CHANNEL-RELATED"/>
    <property type="match status" value="1"/>
</dbReference>
<dbReference type="ExpressionAtlas" id="F6UW66">
    <property type="expression patterns" value="baseline"/>
</dbReference>
<dbReference type="Gene3D" id="1.10.287.770">
    <property type="entry name" value="YojJ-like"/>
    <property type="match status" value="1"/>
</dbReference>
<keyword evidence="9 13" id="KW-0472">Membrane</keyword>
<keyword evidence="2" id="KW-0813">Transport</keyword>
<evidence type="ECO:0000256" key="2">
    <source>
        <dbReference type="ARBA" id="ARBA00022448"/>
    </source>
</evidence>
<evidence type="ECO:0000256" key="13">
    <source>
        <dbReference type="SAM" id="Phobius"/>
    </source>
</evidence>
<dbReference type="PANTHER" id="PTHR11690:SF132">
    <property type="entry name" value="AMILORIDE-SENSITIVE SODIUM CHANNEL SUBUNIT DELTA"/>
    <property type="match status" value="1"/>
</dbReference>
<organism evidence="14">
    <name type="scientific">Xenopus tropicalis</name>
    <name type="common">Western clawed frog</name>
    <name type="synonym">Silurana tropicalis</name>
    <dbReference type="NCBI Taxonomy" id="8364"/>
    <lineage>
        <taxon>Eukaryota</taxon>
        <taxon>Metazoa</taxon>
        <taxon>Chordata</taxon>
        <taxon>Craniata</taxon>
        <taxon>Vertebrata</taxon>
        <taxon>Euteleostomi</taxon>
        <taxon>Amphibia</taxon>
        <taxon>Batrachia</taxon>
        <taxon>Anura</taxon>
        <taxon>Pipoidea</taxon>
        <taxon>Pipidae</taxon>
        <taxon>Xenopodinae</taxon>
        <taxon>Xenopus</taxon>
        <taxon>Silurana</taxon>
    </lineage>
</organism>
<dbReference type="GeneTree" id="ENSGT00940000162685"/>
<dbReference type="GO" id="GO:0005886">
    <property type="term" value="C:plasma membrane"/>
    <property type="evidence" value="ECO:0007669"/>
    <property type="project" value="UniProtKB-SubCell"/>
</dbReference>
<comment type="subcellular location">
    <subcellularLocation>
        <location evidence="1">Cell membrane</location>
        <topology evidence="1">Multi-pass membrane protein</topology>
    </subcellularLocation>
</comment>
<dbReference type="HOGENOM" id="CLU_020415_0_0_1"/>
<feature type="transmembrane region" description="Helical" evidence="13">
    <location>
        <begin position="60"/>
        <end position="85"/>
    </location>
</feature>
<dbReference type="InterPro" id="IPR004724">
    <property type="entry name" value="ENaC_chordates"/>
</dbReference>
<evidence type="ECO:0000256" key="11">
    <source>
        <dbReference type="ARBA" id="ARBA00023303"/>
    </source>
</evidence>
<dbReference type="InterPro" id="IPR001873">
    <property type="entry name" value="ENaC"/>
</dbReference>
<evidence type="ECO:0000256" key="9">
    <source>
        <dbReference type="ARBA" id="ARBA00023136"/>
    </source>
</evidence>
<keyword evidence="6 13" id="KW-1133">Transmembrane helix</keyword>
<evidence type="ECO:0008006" key="15">
    <source>
        <dbReference type="Google" id="ProtNLM"/>
    </source>
</evidence>
<protein>
    <recommendedName>
        <fullName evidence="15">Amiloride-sensitive sodium channel subunit delta</fullName>
    </recommendedName>
</protein>
<dbReference type="PRINTS" id="PR01078">
    <property type="entry name" value="AMINACHANNEL"/>
</dbReference>
<accession>F6UW66</accession>
<reference evidence="14" key="1">
    <citation type="journal article" date="2010" name="Science">
        <title>The genome of the Western clawed frog Xenopus tropicalis.</title>
        <authorList>
            <person name="Hellsten U."/>
            <person name="Harland R.M."/>
            <person name="Gilchrist M.J."/>
            <person name="Hendrix D."/>
            <person name="Jurka J."/>
            <person name="Kapitonov V."/>
            <person name="Ovcharenko I."/>
            <person name="Putnam N.H."/>
            <person name="Shu S."/>
            <person name="Taher L."/>
            <person name="Blitz I.L."/>
            <person name="Blumberg B."/>
            <person name="Dichmann D.S."/>
            <person name="Dubchak I."/>
            <person name="Amaya E."/>
            <person name="Detter J.C."/>
            <person name="Fletcher R."/>
            <person name="Gerhard D.S."/>
            <person name="Goodstein D."/>
            <person name="Graves T."/>
            <person name="Grigoriev I.V."/>
            <person name="Grimwood J."/>
            <person name="Kawashima T."/>
            <person name="Lindquist E."/>
            <person name="Lucas S.M."/>
            <person name="Mead P.E."/>
            <person name="Mitros T."/>
            <person name="Ogino H."/>
            <person name="Ohta Y."/>
            <person name="Poliakov A.V."/>
            <person name="Pollet N."/>
            <person name="Robert J."/>
            <person name="Salamov A."/>
            <person name="Sater A.K."/>
            <person name="Schmutz J."/>
            <person name="Terry A."/>
            <person name="Vize P.D."/>
            <person name="Warren W.C."/>
            <person name="Wells D."/>
            <person name="Wills A."/>
            <person name="Wilson R.K."/>
            <person name="Zimmerman L.B."/>
            <person name="Zorn A.M."/>
            <person name="Grainger R."/>
            <person name="Grammer T."/>
            <person name="Khokha M.K."/>
            <person name="Richardson P.M."/>
            <person name="Rokhsar D.S."/>
        </authorList>
    </citation>
    <scope>NUCLEOTIDE SEQUENCE [LARGE SCALE GENOMIC DNA]</scope>
    <source>
        <strain evidence="14">Nigerian</strain>
    </source>
</reference>
<dbReference type="GO" id="GO:0015280">
    <property type="term" value="F:ligand-gated sodium channel activity"/>
    <property type="evidence" value="ECO:0007669"/>
    <property type="project" value="InterPro"/>
</dbReference>
<dbReference type="eggNOG" id="KOG4294">
    <property type="taxonomic scope" value="Eukaryota"/>
</dbReference>
<sequence length="564" mass="65068">MNNKFVLQDRVMESTDKVKTEGWIEYYGSFEEMFQYFCDNTTIHGTIRLNCSRKNKMKTAFWLVIFFLSFAMMYWQFGIMVTQYWSYPISTTVTVQSKGNKFPAVTICNLNPFRFDQVNTYLNQLDKLAQETLYSLYNYDGLKAKQQVIHLQDFLHNVTNQFNGSFILDQSIVLQKLQENGSGPALPGEKTFQVGFKLCNSSGGDCYYKSYWSGVDALHEWYQFHYINIMSKIPPVLNISGDELGKNFIFSCDFIQKPCTLREYKFFHHPIYGSCFTVTPQGKENALYSPRAGKKYGLSLKMKVDQKHNMPLLSQAAGARIMIHNPNQPPRVEHQGFDIRPGTETSIGVKQDEVRHLGGKYGPCASDGNNLGLKLLYSTSYTLQACLNSCFQYKMTETCGCGYYFYPLPPGTEYCNYNKHPGWGHCFYQLYEKMLDHRHHCFTQCPMQCTKTRYQLSAGTAQWPSPTSKTWIIPLLTRHKGYNRTSKRSDISKINVYYEELSYQSVEETPAMPVTLLLSNMGGQWSWWFGSSVLSVVEIAELVFDTVAMAILMTYRWKKQRAPQ</sequence>
<dbReference type="Gene3D" id="2.60.470.10">
    <property type="entry name" value="Acid-sensing ion channels like domains"/>
    <property type="match status" value="1"/>
</dbReference>
<evidence type="ECO:0000256" key="1">
    <source>
        <dbReference type="ARBA" id="ARBA00004651"/>
    </source>
</evidence>
<evidence type="ECO:0000256" key="8">
    <source>
        <dbReference type="ARBA" id="ARBA00023065"/>
    </source>
</evidence>
<keyword evidence="7" id="KW-0915">Sodium</keyword>
<proteinExistence type="predicted"/>
<reference evidence="14" key="2">
    <citation type="submission" date="2011-07" db="UniProtKB">
        <authorList>
            <consortium name="Ensembl"/>
        </authorList>
    </citation>
    <scope>IDENTIFICATION</scope>
</reference>
<dbReference type="InParanoid" id="F6UW66"/>
<keyword evidence="5 13" id="KW-0812">Transmembrane</keyword>
<dbReference type="Pfam" id="PF00858">
    <property type="entry name" value="ASC"/>
    <property type="match status" value="1"/>
</dbReference>
<evidence type="ECO:0000256" key="4">
    <source>
        <dbReference type="ARBA" id="ARBA00022475"/>
    </source>
</evidence>